<dbReference type="InterPro" id="IPR001789">
    <property type="entry name" value="Sig_transdc_resp-reg_receiver"/>
</dbReference>
<keyword evidence="1 3" id="KW-0597">Phosphoprotein</keyword>
<accession>A0A0D0TKD1</accession>
<dbReference type="InterPro" id="IPR039420">
    <property type="entry name" value="WalR-like"/>
</dbReference>
<evidence type="ECO:0000259" key="5">
    <source>
        <dbReference type="PROSITE" id="PS50110"/>
    </source>
</evidence>
<keyword evidence="2" id="KW-0238">DNA-binding</keyword>
<dbReference type="PRINTS" id="PR00038">
    <property type="entry name" value="HTHLUXR"/>
</dbReference>
<evidence type="ECO:0000259" key="4">
    <source>
        <dbReference type="PROSITE" id="PS50043"/>
    </source>
</evidence>
<dbReference type="Pfam" id="PF00196">
    <property type="entry name" value="GerE"/>
    <property type="match status" value="1"/>
</dbReference>
<feature type="domain" description="Response regulatory" evidence="5">
    <location>
        <begin position="10"/>
        <end position="128"/>
    </location>
</feature>
<dbReference type="GO" id="GO:0006355">
    <property type="term" value="P:regulation of DNA-templated transcription"/>
    <property type="evidence" value="ECO:0007669"/>
    <property type="project" value="InterPro"/>
</dbReference>
<evidence type="ECO:0000256" key="1">
    <source>
        <dbReference type="ARBA" id="ARBA00022553"/>
    </source>
</evidence>
<dbReference type="EMBL" id="JXCQ01000006">
    <property type="protein sequence ID" value="KIR23626.1"/>
    <property type="molecule type" value="Genomic_DNA"/>
</dbReference>
<dbReference type="SMART" id="SM00448">
    <property type="entry name" value="REC"/>
    <property type="match status" value="1"/>
</dbReference>
<dbReference type="PANTHER" id="PTHR43214">
    <property type="entry name" value="TWO-COMPONENT RESPONSE REGULATOR"/>
    <property type="match status" value="1"/>
</dbReference>
<dbReference type="AlphaFoldDB" id="A0A0D0TKD1"/>
<dbReference type="GO" id="GO:0003677">
    <property type="term" value="F:DNA binding"/>
    <property type="evidence" value="ECO:0007669"/>
    <property type="project" value="UniProtKB-KW"/>
</dbReference>
<dbReference type="GO" id="GO:0000160">
    <property type="term" value="P:phosphorelay signal transduction system"/>
    <property type="evidence" value="ECO:0007669"/>
    <property type="project" value="InterPro"/>
</dbReference>
<evidence type="ECO:0000256" key="2">
    <source>
        <dbReference type="ARBA" id="ARBA00023125"/>
    </source>
</evidence>
<dbReference type="Pfam" id="PF00072">
    <property type="entry name" value="Response_reg"/>
    <property type="match status" value="1"/>
</dbReference>
<dbReference type="PROSITE" id="PS00622">
    <property type="entry name" value="HTH_LUXR_1"/>
    <property type="match status" value="1"/>
</dbReference>
<reference evidence="6 7" key="1">
    <citation type="submission" date="2015-01" db="EMBL/GenBank/DDBJ databases">
        <title>Genome sequence of the beneficial rhizobacterium Pseudomonas fluorescens 2-79.</title>
        <authorList>
            <person name="Thuermer A."/>
            <person name="Daniel R."/>
        </authorList>
    </citation>
    <scope>NUCLEOTIDE SEQUENCE [LARGE SCALE GENOMIC DNA]</scope>
    <source>
        <strain evidence="6 7">2-79</strain>
    </source>
</reference>
<dbReference type="SMART" id="SM00421">
    <property type="entry name" value="HTH_LUXR"/>
    <property type="match status" value="1"/>
</dbReference>
<dbReference type="InterPro" id="IPR016032">
    <property type="entry name" value="Sig_transdc_resp-reg_C-effctor"/>
</dbReference>
<protein>
    <submittedName>
        <fullName evidence="6">NreC_1 protein</fullName>
    </submittedName>
</protein>
<sequence>MQWSVVSPLRIMLLDDHALIREALKVRLSNEADFRVVGVYSGSAELLAGLCTEKADLLVLDYQLTDGELDGLRLIQLLRSHHPDLRILIFSSVERPATVNMAIRAGANGFFGKSQATEDLVKAIRMVALDRLYLSPAMSAELDSTPVSSAAMPNEQAGTDGTEALVNYPALSPKEREVLRCCLEGMSVSQIADKFLRSRKTISGQKQAAMRKLNVRTDSELFKLHLDLGDI</sequence>
<feature type="domain" description="HTH luxR-type" evidence="4">
    <location>
        <begin position="164"/>
        <end position="229"/>
    </location>
</feature>
<dbReference type="PANTHER" id="PTHR43214:SF17">
    <property type="entry name" value="TRANSCRIPTIONAL REGULATORY PROTEIN RCSB"/>
    <property type="match status" value="1"/>
</dbReference>
<name>A0A0D0TKD1_PSEFL</name>
<dbReference type="Proteomes" id="UP000032210">
    <property type="component" value="Unassembled WGS sequence"/>
</dbReference>
<dbReference type="InterPro" id="IPR000792">
    <property type="entry name" value="Tscrpt_reg_LuxR_C"/>
</dbReference>
<dbReference type="PROSITE" id="PS50110">
    <property type="entry name" value="RESPONSE_REGULATORY"/>
    <property type="match status" value="1"/>
</dbReference>
<evidence type="ECO:0000313" key="6">
    <source>
        <dbReference type="EMBL" id="KIR23626.1"/>
    </source>
</evidence>
<dbReference type="InterPro" id="IPR011006">
    <property type="entry name" value="CheY-like_superfamily"/>
</dbReference>
<evidence type="ECO:0000256" key="3">
    <source>
        <dbReference type="PROSITE-ProRule" id="PRU00169"/>
    </source>
</evidence>
<feature type="modified residue" description="4-aspartylphosphate" evidence="3">
    <location>
        <position position="61"/>
    </location>
</feature>
<dbReference type="PATRIC" id="fig|294.125.peg.1004"/>
<dbReference type="SUPFAM" id="SSF52172">
    <property type="entry name" value="CheY-like"/>
    <property type="match status" value="1"/>
</dbReference>
<gene>
    <name evidence="6" type="primary">nreC_1</name>
    <name evidence="6" type="ORF">PFLU3_09770</name>
</gene>
<proteinExistence type="predicted"/>
<dbReference type="RefSeq" id="WP_043047141.1">
    <property type="nucleotide sequence ID" value="NZ_JXCQ01000006.1"/>
</dbReference>
<comment type="caution">
    <text evidence="6">The sequence shown here is derived from an EMBL/GenBank/DDBJ whole genome shotgun (WGS) entry which is preliminary data.</text>
</comment>
<dbReference type="CDD" id="cd17535">
    <property type="entry name" value="REC_NarL-like"/>
    <property type="match status" value="1"/>
</dbReference>
<dbReference type="SUPFAM" id="SSF46894">
    <property type="entry name" value="C-terminal effector domain of the bipartite response regulators"/>
    <property type="match status" value="1"/>
</dbReference>
<dbReference type="PROSITE" id="PS50043">
    <property type="entry name" value="HTH_LUXR_2"/>
    <property type="match status" value="1"/>
</dbReference>
<dbReference type="CDD" id="cd06170">
    <property type="entry name" value="LuxR_C_like"/>
    <property type="match status" value="1"/>
</dbReference>
<organism evidence="6 7">
    <name type="scientific">Pseudomonas fluorescens</name>
    <dbReference type="NCBI Taxonomy" id="294"/>
    <lineage>
        <taxon>Bacteria</taxon>
        <taxon>Pseudomonadati</taxon>
        <taxon>Pseudomonadota</taxon>
        <taxon>Gammaproteobacteria</taxon>
        <taxon>Pseudomonadales</taxon>
        <taxon>Pseudomonadaceae</taxon>
        <taxon>Pseudomonas</taxon>
    </lineage>
</organism>
<dbReference type="InterPro" id="IPR058245">
    <property type="entry name" value="NreC/VraR/RcsB-like_REC"/>
</dbReference>
<evidence type="ECO:0000313" key="7">
    <source>
        <dbReference type="Proteomes" id="UP000032210"/>
    </source>
</evidence>
<dbReference type="Gene3D" id="3.40.50.2300">
    <property type="match status" value="1"/>
</dbReference>